<sequence length="257" mass="27886">MEYQHLLYQVDKHIAYITINRASALNALNQQTLTELEATLLEAKKDHDVKGIIITGAGEKAFVAGADIKEFVDLSEAEAKLLSQKGHYIFTELIEQSPKPVIAAINGFALGGGLELALACHMRFASANAKLGLPEVSLGLLPGYGGTQRLTQLVGRGRALQMILTADMISAEEGLRIGLINEVLDAADLMDRVVEVLERIFSRSGTAVAAAIDAVNASNEQTRDGYQVEINHFAELFVTSDFKEGVDAFLTKRKPNF</sequence>
<evidence type="ECO:0000313" key="4">
    <source>
        <dbReference type="EMBL" id="MEN5380284.1"/>
    </source>
</evidence>
<dbReference type="SUPFAM" id="SSF52096">
    <property type="entry name" value="ClpP/crotonase"/>
    <property type="match status" value="1"/>
</dbReference>
<reference evidence="4 5" key="1">
    <citation type="submission" date="2024-04" db="EMBL/GenBank/DDBJ databases">
        <title>WGS of bacteria from Torrens River.</title>
        <authorList>
            <person name="Wyrsch E.R."/>
            <person name="Drigo B."/>
        </authorList>
    </citation>
    <scope>NUCLEOTIDE SEQUENCE [LARGE SCALE GENOMIC DNA]</scope>
    <source>
        <strain evidence="4 5">TWI391</strain>
    </source>
</reference>
<gene>
    <name evidence="4" type="ORF">ABE541_23665</name>
</gene>
<evidence type="ECO:0000256" key="3">
    <source>
        <dbReference type="RuleBase" id="RU003707"/>
    </source>
</evidence>
<dbReference type="Gene3D" id="1.10.12.10">
    <property type="entry name" value="Lyase 2-enoyl-coa Hydratase, Chain A, domain 2"/>
    <property type="match status" value="1"/>
</dbReference>
<dbReference type="InterPro" id="IPR029045">
    <property type="entry name" value="ClpP/crotonase-like_dom_sf"/>
</dbReference>
<evidence type="ECO:0000313" key="5">
    <source>
        <dbReference type="Proteomes" id="UP001409291"/>
    </source>
</evidence>
<name>A0ABV0C0C1_9SPHI</name>
<dbReference type="CDD" id="cd06558">
    <property type="entry name" value="crotonase-like"/>
    <property type="match status" value="1"/>
</dbReference>
<comment type="caution">
    <text evidence="4">The sequence shown here is derived from an EMBL/GenBank/DDBJ whole genome shotgun (WGS) entry which is preliminary data.</text>
</comment>
<dbReference type="PANTHER" id="PTHR11941">
    <property type="entry name" value="ENOYL-COA HYDRATASE-RELATED"/>
    <property type="match status" value="1"/>
</dbReference>
<accession>A0ABV0C0C1</accession>
<dbReference type="Gene3D" id="3.90.226.10">
    <property type="entry name" value="2-enoyl-CoA Hydratase, Chain A, domain 1"/>
    <property type="match status" value="1"/>
</dbReference>
<dbReference type="RefSeq" id="WP_132769956.1">
    <property type="nucleotide sequence ID" value="NZ_JAOQNK010000001.1"/>
</dbReference>
<keyword evidence="5" id="KW-1185">Reference proteome</keyword>
<comment type="similarity">
    <text evidence="1 3">Belongs to the enoyl-CoA hydratase/isomerase family.</text>
</comment>
<dbReference type="InterPro" id="IPR018376">
    <property type="entry name" value="Enoyl-CoA_hyd/isom_CS"/>
</dbReference>
<evidence type="ECO:0000256" key="1">
    <source>
        <dbReference type="ARBA" id="ARBA00005254"/>
    </source>
</evidence>
<dbReference type="PROSITE" id="PS00166">
    <property type="entry name" value="ENOYL_COA_HYDRATASE"/>
    <property type="match status" value="1"/>
</dbReference>
<dbReference type="InterPro" id="IPR001753">
    <property type="entry name" value="Enoyl-CoA_hydra/iso"/>
</dbReference>
<proteinExistence type="inferred from homology"/>
<dbReference type="EMBL" id="JBDJNQ010000015">
    <property type="protein sequence ID" value="MEN5380284.1"/>
    <property type="molecule type" value="Genomic_DNA"/>
</dbReference>
<dbReference type="PANTHER" id="PTHR11941:SF54">
    <property type="entry name" value="ENOYL-COA HYDRATASE, MITOCHONDRIAL"/>
    <property type="match status" value="1"/>
</dbReference>
<protein>
    <submittedName>
        <fullName evidence="4">Enoyl-CoA hydratase-related protein</fullName>
    </submittedName>
</protein>
<keyword evidence="2" id="KW-0456">Lyase</keyword>
<evidence type="ECO:0000256" key="2">
    <source>
        <dbReference type="ARBA" id="ARBA00023239"/>
    </source>
</evidence>
<dbReference type="Proteomes" id="UP001409291">
    <property type="component" value="Unassembled WGS sequence"/>
</dbReference>
<dbReference type="Pfam" id="PF00378">
    <property type="entry name" value="ECH_1"/>
    <property type="match status" value="1"/>
</dbReference>
<dbReference type="InterPro" id="IPR014748">
    <property type="entry name" value="Enoyl-CoA_hydra_C"/>
</dbReference>
<organism evidence="4 5">
    <name type="scientific">Sphingobacterium kitahiroshimense</name>
    <dbReference type="NCBI Taxonomy" id="470446"/>
    <lineage>
        <taxon>Bacteria</taxon>
        <taxon>Pseudomonadati</taxon>
        <taxon>Bacteroidota</taxon>
        <taxon>Sphingobacteriia</taxon>
        <taxon>Sphingobacteriales</taxon>
        <taxon>Sphingobacteriaceae</taxon>
        <taxon>Sphingobacterium</taxon>
    </lineage>
</organism>